<dbReference type="Proteomes" id="UP000785679">
    <property type="component" value="Unassembled WGS sequence"/>
</dbReference>
<evidence type="ECO:0000256" key="2">
    <source>
        <dbReference type="ARBA" id="ARBA00022777"/>
    </source>
</evidence>
<dbReference type="GO" id="GO:0004340">
    <property type="term" value="F:glucokinase activity"/>
    <property type="evidence" value="ECO:0007669"/>
    <property type="project" value="InterPro"/>
</dbReference>
<evidence type="ECO:0000313" key="3">
    <source>
        <dbReference type="EMBL" id="TNV72499.1"/>
    </source>
</evidence>
<keyword evidence="4" id="KW-1185">Reference proteome</keyword>
<dbReference type="AlphaFoldDB" id="A0A8J8SVR8"/>
<dbReference type="InterPro" id="IPR003836">
    <property type="entry name" value="Glucokinase"/>
</dbReference>
<dbReference type="GO" id="GO:0005536">
    <property type="term" value="F:D-glucose binding"/>
    <property type="evidence" value="ECO:0007669"/>
    <property type="project" value="InterPro"/>
</dbReference>
<gene>
    <name evidence="3" type="ORF">FGO68_gene1530</name>
</gene>
<dbReference type="GO" id="GO:0006096">
    <property type="term" value="P:glycolytic process"/>
    <property type="evidence" value="ECO:0007669"/>
    <property type="project" value="InterPro"/>
</dbReference>
<evidence type="ECO:0000313" key="4">
    <source>
        <dbReference type="Proteomes" id="UP000785679"/>
    </source>
</evidence>
<proteinExistence type="predicted"/>
<dbReference type="OrthoDB" id="10251652at2759"/>
<protein>
    <recommendedName>
        <fullName evidence="5">Glucokinase</fullName>
    </recommendedName>
</protein>
<dbReference type="GO" id="GO:0005524">
    <property type="term" value="F:ATP binding"/>
    <property type="evidence" value="ECO:0007669"/>
    <property type="project" value="InterPro"/>
</dbReference>
<dbReference type="PANTHER" id="PTHR47363:SF1">
    <property type="entry name" value="GLUCOKINASE"/>
    <property type="match status" value="1"/>
</dbReference>
<comment type="caution">
    <text evidence="3">The sequence shown here is derived from an EMBL/GenBank/DDBJ whole genome shotgun (WGS) entry which is preliminary data.</text>
</comment>
<evidence type="ECO:0008006" key="5">
    <source>
        <dbReference type="Google" id="ProtNLM"/>
    </source>
</evidence>
<dbReference type="PANTHER" id="PTHR47363">
    <property type="entry name" value="GLUCOKINASE"/>
    <property type="match status" value="1"/>
</dbReference>
<dbReference type="Gene3D" id="3.40.367.20">
    <property type="match status" value="1"/>
</dbReference>
<dbReference type="Gene3D" id="3.30.420.40">
    <property type="match status" value="1"/>
</dbReference>
<keyword evidence="1" id="KW-0808">Transferase</keyword>
<organism evidence="3 4">
    <name type="scientific">Halteria grandinella</name>
    <dbReference type="NCBI Taxonomy" id="5974"/>
    <lineage>
        <taxon>Eukaryota</taxon>
        <taxon>Sar</taxon>
        <taxon>Alveolata</taxon>
        <taxon>Ciliophora</taxon>
        <taxon>Intramacronucleata</taxon>
        <taxon>Spirotrichea</taxon>
        <taxon>Stichotrichia</taxon>
        <taxon>Sporadotrichida</taxon>
        <taxon>Halteriidae</taxon>
        <taxon>Halteria</taxon>
    </lineage>
</organism>
<dbReference type="CDD" id="cd24008">
    <property type="entry name" value="ASKHA_NBD_GLK"/>
    <property type="match status" value="1"/>
</dbReference>
<sequence length="355" mass="40078">MESHQSYILVGDLGGTQVRLRVLTESDNELIFSEDSLTKDSLSLLSTLRNFLAKFQASIKSQHHHIEKAVLAIAGPVVGDTVPILVDIPQWGSPKEYEYESELGIKRVKFINDFVANGYGIITAYDYINVYDPEKSQNDNVRLVYGIGTGLGVCLMARPDEDSQYNAFPSEAGMVKMQYYNKVDKEFHKFLIEKGYNQGREDVSLVLGGCSLPHLAEFYAAYEETKPLFMEKSPLYSVLPTLKLTPEILTHNARDLNDFLATTVVDHFLDYAAKYLTDLALMTLPFGGIYLTGSVLNVGLRYIFEDPVKSARFIEKFQNRGSQAELLKRIPIRLVVKKDLAMDGCLDYARYYLKC</sequence>
<dbReference type="Pfam" id="PF02685">
    <property type="entry name" value="Glucokinase"/>
    <property type="match status" value="1"/>
</dbReference>
<name>A0A8J8SVR8_HALGN</name>
<dbReference type="InterPro" id="IPR043129">
    <property type="entry name" value="ATPase_NBD"/>
</dbReference>
<dbReference type="EMBL" id="RRYP01022096">
    <property type="protein sequence ID" value="TNV72499.1"/>
    <property type="molecule type" value="Genomic_DNA"/>
</dbReference>
<reference evidence="3" key="1">
    <citation type="submission" date="2019-06" db="EMBL/GenBank/DDBJ databases">
        <authorList>
            <person name="Zheng W."/>
        </authorList>
    </citation>
    <scope>NUCLEOTIDE SEQUENCE</scope>
    <source>
        <strain evidence="3">QDHG01</strain>
    </source>
</reference>
<accession>A0A8J8SVR8</accession>
<evidence type="ECO:0000256" key="1">
    <source>
        <dbReference type="ARBA" id="ARBA00022679"/>
    </source>
</evidence>
<dbReference type="SUPFAM" id="SSF53067">
    <property type="entry name" value="Actin-like ATPase domain"/>
    <property type="match status" value="1"/>
</dbReference>
<keyword evidence="2" id="KW-0418">Kinase</keyword>